<comment type="caution">
    <text evidence="1">The sequence shown here is derived from an EMBL/GenBank/DDBJ whole genome shotgun (WGS) entry which is preliminary data.</text>
</comment>
<evidence type="ECO:0000313" key="1">
    <source>
        <dbReference type="EMBL" id="RIB28530.1"/>
    </source>
</evidence>
<dbReference type="EMBL" id="QKWP01000062">
    <property type="protein sequence ID" value="RIB28530.1"/>
    <property type="molecule type" value="Genomic_DNA"/>
</dbReference>
<proteinExistence type="predicted"/>
<evidence type="ECO:0000313" key="2">
    <source>
        <dbReference type="Proteomes" id="UP000266673"/>
    </source>
</evidence>
<accession>A0A397W1D0</accession>
<keyword evidence="2" id="KW-1185">Reference proteome</keyword>
<dbReference type="Proteomes" id="UP000266673">
    <property type="component" value="Unassembled WGS sequence"/>
</dbReference>
<name>A0A397W1D0_9GLOM</name>
<protein>
    <submittedName>
        <fullName evidence="1">Uncharacterized protein</fullName>
    </submittedName>
</protein>
<reference evidence="1 2" key="1">
    <citation type="submission" date="2018-06" db="EMBL/GenBank/DDBJ databases">
        <title>Comparative genomics reveals the genomic features of Rhizophagus irregularis, R. cerebriforme, R. diaphanum and Gigaspora rosea, and their symbiotic lifestyle signature.</title>
        <authorList>
            <person name="Morin E."/>
            <person name="San Clemente H."/>
            <person name="Chen E.C.H."/>
            <person name="De La Providencia I."/>
            <person name="Hainaut M."/>
            <person name="Kuo A."/>
            <person name="Kohler A."/>
            <person name="Murat C."/>
            <person name="Tang N."/>
            <person name="Roy S."/>
            <person name="Loubradou J."/>
            <person name="Henrissat B."/>
            <person name="Grigoriev I.V."/>
            <person name="Corradi N."/>
            <person name="Roux C."/>
            <person name="Martin F.M."/>
        </authorList>
    </citation>
    <scope>NUCLEOTIDE SEQUENCE [LARGE SCALE GENOMIC DNA]</scope>
    <source>
        <strain evidence="1 2">DAOM 194757</strain>
    </source>
</reference>
<dbReference type="AlphaFoldDB" id="A0A397W1D0"/>
<gene>
    <name evidence="1" type="ORF">C2G38_2157603</name>
</gene>
<organism evidence="1 2">
    <name type="scientific">Gigaspora rosea</name>
    <dbReference type="NCBI Taxonomy" id="44941"/>
    <lineage>
        <taxon>Eukaryota</taxon>
        <taxon>Fungi</taxon>
        <taxon>Fungi incertae sedis</taxon>
        <taxon>Mucoromycota</taxon>
        <taxon>Glomeromycotina</taxon>
        <taxon>Glomeromycetes</taxon>
        <taxon>Diversisporales</taxon>
        <taxon>Gigasporaceae</taxon>
        <taxon>Gigaspora</taxon>
    </lineage>
</organism>
<sequence length="79" mass="9016">MSRVVVVTQNVLESCRSLIVVGAFWSCRYWSHCYVTGVVVGAFRVAVTGAVVTGVTLLEYCIQIASHRLWRHRFWYFAC</sequence>